<reference evidence="2" key="1">
    <citation type="journal article" date="2022" name="Mol. Ecol. Resour.">
        <title>The genomes of chicory, endive, great burdock and yacon provide insights into Asteraceae palaeo-polyploidization history and plant inulin production.</title>
        <authorList>
            <person name="Fan W."/>
            <person name="Wang S."/>
            <person name="Wang H."/>
            <person name="Wang A."/>
            <person name="Jiang F."/>
            <person name="Liu H."/>
            <person name="Zhao H."/>
            <person name="Xu D."/>
            <person name="Zhang Y."/>
        </authorList>
    </citation>
    <scope>NUCLEOTIDE SEQUENCE [LARGE SCALE GENOMIC DNA]</scope>
    <source>
        <strain evidence="2">cv. Punajuju</strain>
    </source>
</reference>
<evidence type="ECO:0000313" key="2">
    <source>
        <dbReference type="Proteomes" id="UP001055811"/>
    </source>
</evidence>
<dbReference type="EMBL" id="CM042015">
    <property type="protein sequence ID" value="KAI3708478.1"/>
    <property type="molecule type" value="Genomic_DNA"/>
</dbReference>
<name>A0ACB9AF56_CICIN</name>
<dbReference type="Proteomes" id="UP001055811">
    <property type="component" value="Linkage Group LG07"/>
</dbReference>
<comment type="caution">
    <text evidence="1">The sequence shown here is derived from an EMBL/GenBank/DDBJ whole genome shotgun (WGS) entry which is preliminary data.</text>
</comment>
<accession>A0ACB9AF56</accession>
<sequence length="293" mass="31431">MTISMVMEMNLGENGGTVKQSVNGGRRKTKGSELTQKKNKQPQRGMGVEQLERLRLQERWKKMTEVPSQHPFALPSFNSSVAFTTSCSTVPNTGVQFRPVQASAPPPAMLFHGIGIHGANLFSSDHVVDPSLIGSSNVGFRFENSKELSSIPNYVKCASDGCGVCHKKKRIHGGSNACSVNPFRNFSGNNTVVEMIDASKTRRCSGQVTEVMSVHRTGGSSLTEYEFFPGKGGRTDDYNYKEFMRMGTTTAWCGSGTSVGAPVGLRGGDGSCVTAITGTEEGSVSSVDLSLKL</sequence>
<proteinExistence type="predicted"/>
<reference evidence="1 2" key="2">
    <citation type="journal article" date="2022" name="Mol. Ecol. Resour.">
        <title>The genomes of chicory, endive, great burdock and yacon provide insights into Asteraceae paleo-polyploidization history and plant inulin production.</title>
        <authorList>
            <person name="Fan W."/>
            <person name="Wang S."/>
            <person name="Wang H."/>
            <person name="Wang A."/>
            <person name="Jiang F."/>
            <person name="Liu H."/>
            <person name="Zhao H."/>
            <person name="Xu D."/>
            <person name="Zhang Y."/>
        </authorList>
    </citation>
    <scope>NUCLEOTIDE SEQUENCE [LARGE SCALE GENOMIC DNA]</scope>
    <source>
        <strain evidence="2">cv. Punajuju</strain>
        <tissue evidence="1">Leaves</tissue>
    </source>
</reference>
<keyword evidence="2" id="KW-1185">Reference proteome</keyword>
<organism evidence="1 2">
    <name type="scientific">Cichorium intybus</name>
    <name type="common">Chicory</name>
    <dbReference type="NCBI Taxonomy" id="13427"/>
    <lineage>
        <taxon>Eukaryota</taxon>
        <taxon>Viridiplantae</taxon>
        <taxon>Streptophyta</taxon>
        <taxon>Embryophyta</taxon>
        <taxon>Tracheophyta</taxon>
        <taxon>Spermatophyta</taxon>
        <taxon>Magnoliopsida</taxon>
        <taxon>eudicotyledons</taxon>
        <taxon>Gunneridae</taxon>
        <taxon>Pentapetalae</taxon>
        <taxon>asterids</taxon>
        <taxon>campanulids</taxon>
        <taxon>Asterales</taxon>
        <taxon>Asteraceae</taxon>
        <taxon>Cichorioideae</taxon>
        <taxon>Cichorieae</taxon>
        <taxon>Cichoriinae</taxon>
        <taxon>Cichorium</taxon>
    </lineage>
</organism>
<protein>
    <submittedName>
        <fullName evidence="1">Uncharacterized protein</fullName>
    </submittedName>
</protein>
<gene>
    <name evidence="1" type="ORF">L2E82_37648</name>
</gene>
<evidence type="ECO:0000313" key="1">
    <source>
        <dbReference type="EMBL" id="KAI3708478.1"/>
    </source>
</evidence>